<gene>
    <name evidence="1" type="ORF">T4B_12559</name>
</gene>
<feature type="non-terminal residue" evidence="1">
    <location>
        <position position="1"/>
    </location>
</feature>
<evidence type="ECO:0000313" key="1">
    <source>
        <dbReference type="EMBL" id="KRZ00393.1"/>
    </source>
</evidence>
<dbReference type="Proteomes" id="UP000054805">
    <property type="component" value="Unassembled WGS sequence"/>
</dbReference>
<dbReference type="AlphaFoldDB" id="A0A0V1GQI7"/>
<organism evidence="1 2">
    <name type="scientific">Trichinella pseudospiralis</name>
    <name type="common">Parasitic roundworm</name>
    <dbReference type="NCBI Taxonomy" id="6337"/>
    <lineage>
        <taxon>Eukaryota</taxon>
        <taxon>Metazoa</taxon>
        <taxon>Ecdysozoa</taxon>
        <taxon>Nematoda</taxon>
        <taxon>Enoplea</taxon>
        <taxon>Dorylaimia</taxon>
        <taxon>Trichinellida</taxon>
        <taxon>Trichinellidae</taxon>
        <taxon>Trichinella</taxon>
    </lineage>
</organism>
<protein>
    <submittedName>
        <fullName evidence="1">Uncharacterized protein</fullName>
    </submittedName>
</protein>
<comment type="caution">
    <text evidence="1">The sequence shown here is derived from an EMBL/GenBank/DDBJ whole genome shotgun (WGS) entry which is preliminary data.</text>
</comment>
<name>A0A0V1GQI7_TRIPS</name>
<accession>A0A0V1GQI7</accession>
<keyword evidence="2" id="KW-1185">Reference proteome</keyword>
<proteinExistence type="predicted"/>
<evidence type="ECO:0000313" key="2">
    <source>
        <dbReference type="Proteomes" id="UP000054805"/>
    </source>
</evidence>
<sequence>LFVFHGRLIWQIEYCGTHHKDAHKLNSPVSTQLQTGGISGREIRRIKKQGQRISTQWRRSLVRIPLLVDLLPSALKSSERESKH</sequence>
<dbReference type="EMBL" id="JYDS01000848">
    <property type="protein sequence ID" value="KRZ00393.1"/>
    <property type="molecule type" value="Genomic_DNA"/>
</dbReference>
<reference evidence="1 2" key="1">
    <citation type="submission" date="2015-01" db="EMBL/GenBank/DDBJ databases">
        <title>Evolution of Trichinella species and genotypes.</title>
        <authorList>
            <person name="Korhonen P.K."/>
            <person name="Edoardo P."/>
            <person name="Giuseppe L.R."/>
            <person name="Gasser R.B."/>
        </authorList>
    </citation>
    <scope>NUCLEOTIDE SEQUENCE [LARGE SCALE GENOMIC DNA]</scope>
    <source>
        <strain evidence="1">ISS588</strain>
    </source>
</reference>